<evidence type="ECO:0000313" key="3">
    <source>
        <dbReference type="Proteomes" id="UP001233999"/>
    </source>
</evidence>
<dbReference type="PANTHER" id="PTHR31909:SF3">
    <property type="entry name" value="SIMILAR TO PROTEIN C20ORF85 HOMOLOG"/>
    <property type="match status" value="1"/>
</dbReference>
<accession>A0AAD8E3H3</accession>
<dbReference type="PANTHER" id="PTHR31909">
    <property type="entry name" value="CHROMOSOME 20 ORF85 FAMILY MEMBER"/>
    <property type="match status" value="1"/>
</dbReference>
<organism evidence="2 3">
    <name type="scientific">Diploptera punctata</name>
    <name type="common">Pacific beetle cockroach</name>
    <dbReference type="NCBI Taxonomy" id="6984"/>
    <lineage>
        <taxon>Eukaryota</taxon>
        <taxon>Metazoa</taxon>
        <taxon>Ecdysozoa</taxon>
        <taxon>Arthropoda</taxon>
        <taxon>Hexapoda</taxon>
        <taxon>Insecta</taxon>
        <taxon>Pterygota</taxon>
        <taxon>Neoptera</taxon>
        <taxon>Polyneoptera</taxon>
        <taxon>Dictyoptera</taxon>
        <taxon>Blattodea</taxon>
        <taxon>Blaberoidea</taxon>
        <taxon>Blaberidae</taxon>
        <taxon>Diplopterinae</taxon>
        <taxon>Diploptera</taxon>
    </lineage>
</organism>
<proteinExistence type="predicted"/>
<dbReference type="EMBL" id="JASPKZ010010141">
    <property type="protein sequence ID" value="KAJ9575202.1"/>
    <property type="molecule type" value="Genomic_DNA"/>
</dbReference>
<evidence type="ECO:0000313" key="1">
    <source>
        <dbReference type="EMBL" id="KAJ9574517.1"/>
    </source>
</evidence>
<dbReference type="Pfam" id="PF14945">
    <property type="entry name" value="LLC1"/>
    <property type="match status" value="1"/>
</dbReference>
<name>A0AAD8E3H3_DIPPU</name>
<keyword evidence="3" id="KW-1185">Reference proteome</keyword>
<sequence length="137" mass="15761">MAAKLPNGSPSKLQIKYDVVKFDGKLKEVIHLEKLTRKQWEKKWGFTADLMKMYKEDVVKSGLKLEKKSSQPWITSRTEIKILPSPPVPTTSSAMVGWRSSQLQYCLERVGPLYVSPRFTIEPPGHRPRKQFNICIC</sequence>
<reference evidence="2" key="1">
    <citation type="journal article" date="2023" name="IScience">
        <title>Live-bearing cockroach genome reveals convergent evolutionary mechanisms linked to viviparity in insects and beyond.</title>
        <authorList>
            <person name="Fouks B."/>
            <person name="Harrison M.C."/>
            <person name="Mikhailova A.A."/>
            <person name="Marchal E."/>
            <person name="English S."/>
            <person name="Carruthers M."/>
            <person name="Jennings E.C."/>
            <person name="Chiamaka E.L."/>
            <person name="Frigard R.A."/>
            <person name="Pippel M."/>
            <person name="Attardo G.M."/>
            <person name="Benoit J.B."/>
            <person name="Bornberg-Bauer E."/>
            <person name="Tobe S.S."/>
        </authorList>
    </citation>
    <scope>NUCLEOTIDE SEQUENCE</scope>
    <source>
        <strain evidence="2">Stay&amp;Tobe</strain>
    </source>
</reference>
<reference evidence="2" key="2">
    <citation type="submission" date="2023-05" db="EMBL/GenBank/DDBJ databases">
        <authorList>
            <person name="Fouks B."/>
        </authorList>
    </citation>
    <scope>NUCLEOTIDE SEQUENCE</scope>
    <source>
        <strain evidence="2">Stay&amp;Tobe</strain>
        <tissue evidence="2">Testes</tissue>
    </source>
</reference>
<dbReference type="Proteomes" id="UP001233999">
    <property type="component" value="Unassembled WGS sequence"/>
</dbReference>
<gene>
    <name evidence="1" type="ORF">L9F63_008311</name>
    <name evidence="2" type="ORF">L9F63_025849</name>
</gene>
<dbReference type="AlphaFoldDB" id="A0AAD8E3H3"/>
<protein>
    <submittedName>
        <fullName evidence="2">Uncharacterized protein</fullName>
    </submittedName>
</protein>
<dbReference type="InterPro" id="IPR020339">
    <property type="entry name" value="C20orf85-like"/>
</dbReference>
<evidence type="ECO:0000313" key="2">
    <source>
        <dbReference type="EMBL" id="KAJ9575202.1"/>
    </source>
</evidence>
<comment type="caution">
    <text evidence="2">The sequence shown here is derived from an EMBL/GenBank/DDBJ whole genome shotgun (WGS) entry which is preliminary data.</text>
</comment>
<dbReference type="EMBL" id="JASPKZ010010281">
    <property type="protein sequence ID" value="KAJ9574517.1"/>
    <property type="molecule type" value="Genomic_DNA"/>
</dbReference>